<protein>
    <submittedName>
        <fullName evidence="10">Exocyst subunit Exo70 family protein</fullName>
    </submittedName>
</protein>
<dbReference type="Pfam" id="PF10265">
    <property type="entry name" value="Miga"/>
    <property type="match status" value="1"/>
</dbReference>
<keyword evidence="7" id="KW-0472">Membrane</keyword>
<evidence type="ECO:0000256" key="3">
    <source>
        <dbReference type="ARBA" id="ARBA00022692"/>
    </source>
</evidence>
<dbReference type="GO" id="GO:0008053">
    <property type="term" value="P:mitochondrial fusion"/>
    <property type="evidence" value="ECO:0007669"/>
    <property type="project" value="InterPro"/>
</dbReference>
<dbReference type="GO" id="GO:0005741">
    <property type="term" value="C:mitochondrial outer membrane"/>
    <property type="evidence" value="ECO:0007669"/>
    <property type="project" value="UniProtKB-SubCell"/>
</dbReference>
<comment type="similarity">
    <text evidence="2">Belongs to the mitoguardin family.</text>
</comment>
<dbReference type="AlphaFoldDB" id="A0A1I7XW57"/>
<evidence type="ECO:0000313" key="9">
    <source>
        <dbReference type="Proteomes" id="UP000095283"/>
    </source>
</evidence>
<comment type="subcellular location">
    <subcellularLocation>
        <location evidence="1">Mitochondrion outer membrane</location>
    </subcellularLocation>
</comment>
<evidence type="ECO:0000256" key="4">
    <source>
        <dbReference type="ARBA" id="ARBA00022787"/>
    </source>
</evidence>
<evidence type="ECO:0000313" key="10">
    <source>
        <dbReference type="WBParaSite" id="Hba_21612"/>
    </source>
</evidence>
<evidence type="ECO:0000256" key="2">
    <source>
        <dbReference type="ARBA" id="ARBA00008969"/>
    </source>
</evidence>
<evidence type="ECO:0000256" key="8">
    <source>
        <dbReference type="SAM" id="MobiDB-lite"/>
    </source>
</evidence>
<keyword evidence="5" id="KW-1133">Transmembrane helix</keyword>
<keyword evidence="6" id="KW-0496">Mitochondrion</keyword>
<proteinExistence type="inferred from homology"/>
<accession>A0A1I7XW57</accession>
<evidence type="ECO:0000256" key="5">
    <source>
        <dbReference type="ARBA" id="ARBA00022989"/>
    </source>
</evidence>
<evidence type="ECO:0000256" key="7">
    <source>
        <dbReference type="ARBA" id="ARBA00023136"/>
    </source>
</evidence>
<keyword evidence="4" id="KW-1000">Mitochondrion outer membrane</keyword>
<feature type="compositionally biased region" description="Polar residues" evidence="8">
    <location>
        <begin position="55"/>
        <end position="73"/>
    </location>
</feature>
<organism evidence="9 10">
    <name type="scientific">Heterorhabditis bacteriophora</name>
    <name type="common">Entomopathogenic nematode worm</name>
    <dbReference type="NCBI Taxonomy" id="37862"/>
    <lineage>
        <taxon>Eukaryota</taxon>
        <taxon>Metazoa</taxon>
        <taxon>Ecdysozoa</taxon>
        <taxon>Nematoda</taxon>
        <taxon>Chromadorea</taxon>
        <taxon>Rhabditida</taxon>
        <taxon>Rhabditina</taxon>
        <taxon>Rhabditomorpha</taxon>
        <taxon>Strongyloidea</taxon>
        <taxon>Heterorhabditidae</taxon>
        <taxon>Heterorhabditis</taxon>
    </lineage>
</organism>
<dbReference type="PANTHER" id="PTHR21508">
    <property type="entry name" value="MITOGUARDIN"/>
    <property type="match status" value="1"/>
</dbReference>
<sequence>MEKLRYLRSSHSVRRRSNIVDEAMPVSLGLEGDCFQKQDRPDSSARASSRMRCTPSASERGSTRQGSIRQRATFSASVPPIEADLIFGAESCQELVRILERAMSGLELVRNRSDKDRVRAEALASTVDRLRILEADMSRLVAEGGFEDIRGEGSGFAGSSSWAGYQSPRAGTLSVLSDDSFMSAFEEFAVIIDEDGIHRDIVNVNKDQLVFFQSGMEAAANGEVGYRKARMEFCQCDSETDFAAKVWCLRQAFEEVLKDQHRRIWLAKAGRTLLGDILKHSRQDPCQFYNSFDNLMEFFNDEANLKQMEEELASRGVVHFGFWDVVLDFILLDSFEDMKAPPSAIYSVTKNYFLSNSMKYSTISTIVWSMLKAKRKRLKNPNGFIAHFYNISEAVSPAITLGFLGTDGRIGELCQYFKEQITQFVIDVFNTKRVRYTTLQELAEDVWIILQSRTEALQTRLATELIPA</sequence>
<name>A0A1I7XW57_HETBA</name>
<dbReference type="Proteomes" id="UP000095283">
    <property type="component" value="Unplaced"/>
</dbReference>
<keyword evidence="9" id="KW-1185">Reference proteome</keyword>
<keyword evidence="3" id="KW-0812">Transmembrane</keyword>
<feature type="region of interest" description="Disordered" evidence="8">
    <location>
        <begin position="34"/>
        <end position="73"/>
    </location>
</feature>
<feature type="compositionally biased region" description="Basic and acidic residues" evidence="8">
    <location>
        <begin position="34"/>
        <end position="43"/>
    </location>
</feature>
<evidence type="ECO:0000256" key="6">
    <source>
        <dbReference type="ARBA" id="ARBA00023128"/>
    </source>
</evidence>
<dbReference type="InterPro" id="IPR019392">
    <property type="entry name" value="Miga"/>
</dbReference>
<dbReference type="WBParaSite" id="Hba_21612">
    <property type="protein sequence ID" value="Hba_21612"/>
    <property type="gene ID" value="Hba_21612"/>
</dbReference>
<dbReference type="PANTHER" id="PTHR21508:SF5">
    <property type="entry name" value="MITOGUARDIN"/>
    <property type="match status" value="1"/>
</dbReference>
<evidence type="ECO:0000256" key="1">
    <source>
        <dbReference type="ARBA" id="ARBA00004294"/>
    </source>
</evidence>
<reference evidence="10" key="1">
    <citation type="submission" date="2016-11" db="UniProtKB">
        <authorList>
            <consortium name="WormBaseParasite"/>
        </authorList>
    </citation>
    <scope>IDENTIFICATION</scope>
</reference>